<evidence type="ECO:0000313" key="2">
    <source>
        <dbReference type="Proteomes" id="UP000190037"/>
    </source>
</evidence>
<dbReference type="STRING" id="159449.B4N89_09965"/>
<dbReference type="EMBL" id="MWQN01000001">
    <property type="protein sequence ID" value="OPC81227.1"/>
    <property type="molecule type" value="Genomic_DNA"/>
</dbReference>
<comment type="caution">
    <text evidence="1">The sequence shown here is derived from an EMBL/GenBank/DDBJ whole genome shotgun (WGS) entry which is preliminary data.</text>
</comment>
<accession>A0A1T3NWM8</accession>
<keyword evidence="2" id="KW-1185">Reference proteome</keyword>
<dbReference type="RefSeq" id="WP_078975532.1">
    <property type="nucleotide sequence ID" value="NZ_MWQN01000001.1"/>
</dbReference>
<dbReference type="Proteomes" id="UP000190037">
    <property type="component" value="Unassembled WGS sequence"/>
</dbReference>
<dbReference type="OrthoDB" id="9965196at2"/>
<organism evidence="1 2">
    <name type="scientific">Embleya scabrispora</name>
    <dbReference type="NCBI Taxonomy" id="159449"/>
    <lineage>
        <taxon>Bacteria</taxon>
        <taxon>Bacillati</taxon>
        <taxon>Actinomycetota</taxon>
        <taxon>Actinomycetes</taxon>
        <taxon>Kitasatosporales</taxon>
        <taxon>Streptomycetaceae</taxon>
        <taxon>Embleya</taxon>
    </lineage>
</organism>
<evidence type="ECO:0000313" key="1">
    <source>
        <dbReference type="EMBL" id="OPC81227.1"/>
    </source>
</evidence>
<gene>
    <name evidence="1" type="ORF">B4N89_09965</name>
</gene>
<name>A0A1T3NWM8_9ACTN</name>
<sequence>MKHIHDTNAVLPMDRSRELHLINEALARARMDQELREAELQRRAYHVRMARRMRRRAEVASMRARRALAIAVM</sequence>
<protein>
    <submittedName>
        <fullName evidence="1">Uncharacterized protein</fullName>
    </submittedName>
</protein>
<reference evidence="1 2" key="1">
    <citation type="submission" date="2017-03" db="EMBL/GenBank/DDBJ databases">
        <title>Draft genome sequence of Streptomyces scabrisporus NF3, endophyte isolated from Amphipterygium adstringens.</title>
        <authorList>
            <person name="Vazquez M."/>
            <person name="Ceapa C.D."/>
            <person name="Rodriguez Luna D."/>
            <person name="Sanchez Esquivel S."/>
        </authorList>
    </citation>
    <scope>NUCLEOTIDE SEQUENCE [LARGE SCALE GENOMIC DNA]</scope>
    <source>
        <strain evidence="1 2">NF3</strain>
    </source>
</reference>
<proteinExistence type="predicted"/>
<dbReference type="AlphaFoldDB" id="A0A1T3NWM8"/>